<evidence type="ECO:0000313" key="2">
    <source>
        <dbReference type="EMBL" id="HCT55906.1"/>
    </source>
</evidence>
<feature type="signal peptide" evidence="1">
    <location>
        <begin position="1"/>
        <end position="27"/>
    </location>
</feature>
<comment type="caution">
    <text evidence="2">The sequence shown here is derived from an EMBL/GenBank/DDBJ whole genome shotgun (WGS) entry which is preliminary data.</text>
</comment>
<evidence type="ECO:0000313" key="3">
    <source>
        <dbReference type="Proteomes" id="UP000264071"/>
    </source>
</evidence>
<accession>A0A3D4V477</accession>
<dbReference type="AlphaFoldDB" id="A0A3D4V477"/>
<gene>
    <name evidence="2" type="ORF">DGD08_01695</name>
</gene>
<reference evidence="2 3" key="1">
    <citation type="journal article" date="2018" name="Nat. Biotechnol.">
        <title>A standardized bacterial taxonomy based on genome phylogeny substantially revises the tree of life.</title>
        <authorList>
            <person name="Parks D.H."/>
            <person name="Chuvochina M."/>
            <person name="Waite D.W."/>
            <person name="Rinke C."/>
            <person name="Skarshewski A."/>
            <person name="Chaumeil P.A."/>
            <person name="Hugenholtz P."/>
        </authorList>
    </citation>
    <scope>NUCLEOTIDE SEQUENCE [LARGE SCALE GENOMIC DNA]</scope>
    <source>
        <strain evidence="2">UBA8844</strain>
    </source>
</reference>
<organism evidence="2 3">
    <name type="scientific">Gemmatimonas aurantiaca</name>
    <dbReference type="NCBI Taxonomy" id="173480"/>
    <lineage>
        <taxon>Bacteria</taxon>
        <taxon>Pseudomonadati</taxon>
        <taxon>Gemmatimonadota</taxon>
        <taxon>Gemmatimonadia</taxon>
        <taxon>Gemmatimonadales</taxon>
        <taxon>Gemmatimonadaceae</taxon>
        <taxon>Gemmatimonas</taxon>
    </lineage>
</organism>
<dbReference type="Proteomes" id="UP000264071">
    <property type="component" value="Unassembled WGS sequence"/>
</dbReference>
<proteinExistence type="predicted"/>
<sequence>MKTWIRHPLRWAALNVVLLLVAHTADAQGLTMALGMGSGSGGDFAERESIAVSAAFDHGKAFAKHAALVWRVGSTATLRNGSDLGCEVRVGGGACPPAEPDLFTLHAAAGVRMGADRASLALFAGPDYYGTLNTPWDGTSGLGALWALTGHISIVRNVALGATVEQHYARYLGQTLRVSTLMFAVRLGPTMFPR</sequence>
<dbReference type="EMBL" id="DPIY01000001">
    <property type="protein sequence ID" value="HCT55906.1"/>
    <property type="molecule type" value="Genomic_DNA"/>
</dbReference>
<keyword evidence="1" id="KW-0732">Signal</keyword>
<evidence type="ECO:0008006" key="4">
    <source>
        <dbReference type="Google" id="ProtNLM"/>
    </source>
</evidence>
<protein>
    <recommendedName>
        <fullName evidence="4">Outer membrane protein beta-barrel domain-containing protein</fullName>
    </recommendedName>
</protein>
<evidence type="ECO:0000256" key="1">
    <source>
        <dbReference type="SAM" id="SignalP"/>
    </source>
</evidence>
<feature type="chain" id="PRO_5017619761" description="Outer membrane protein beta-barrel domain-containing protein" evidence="1">
    <location>
        <begin position="28"/>
        <end position="194"/>
    </location>
</feature>
<name>A0A3D4V477_9BACT</name>